<dbReference type="AlphaFoldDB" id="A0A3B0TFV9"/>
<feature type="coiled-coil region" evidence="1">
    <location>
        <begin position="41"/>
        <end position="68"/>
    </location>
</feature>
<evidence type="ECO:0000256" key="1">
    <source>
        <dbReference type="SAM" id="Coils"/>
    </source>
</evidence>
<name>A0A3B0TFV9_9ZZZZ</name>
<dbReference type="Pfam" id="PF04977">
    <property type="entry name" value="DivIC"/>
    <property type="match status" value="1"/>
</dbReference>
<organism evidence="2">
    <name type="scientific">hydrothermal vent metagenome</name>
    <dbReference type="NCBI Taxonomy" id="652676"/>
    <lineage>
        <taxon>unclassified sequences</taxon>
        <taxon>metagenomes</taxon>
        <taxon>ecological metagenomes</taxon>
    </lineage>
</organism>
<keyword evidence="1" id="KW-0175">Coiled coil</keyword>
<accession>A0A3B0TFV9</accession>
<evidence type="ECO:0000313" key="2">
    <source>
        <dbReference type="EMBL" id="VAW17465.1"/>
    </source>
</evidence>
<reference evidence="2" key="1">
    <citation type="submission" date="2018-06" db="EMBL/GenBank/DDBJ databases">
        <authorList>
            <person name="Zhirakovskaya E."/>
        </authorList>
    </citation>
    <scope>NUCLEOTIDE SEQUENCE</scope>
</reference>
<dbReference type="InterPro" id="IPR007060">
    <property type="entry name" value="FtsL/DivIC"/>
</dbReference>
<sequence>MMTHSFLRRNLGKLAVPAICIAILSFIGTQAFTGDRGLYARERLNAQAERLNTRLAALVDKRELLEKQIKLLRPDTLDPDMLDERVRAVLNFAAEGEITILRNTR</sequence>
<protein>
    <recommendedName>
        <fullName evidence="3">Cell division protein DivIC (FtsB), stabilizes FtsL against RasP cleavage</fullName>
    </recommendedName>
</protein>
<proteinExistence type="predicted"/>
<gene>
    <name evidence="2" type="ORF">MNBD_ALPHA09-484</name>
</gene>
<dbReference type="EMBL" id="UOEM01000105">
    <property type="protein sequence ID" value="VAW17465.1"/>
    <property type="molecule type" value="Genomic_DNA"/>
</dbReference>
<evidence type="ECO:0008006" key="3">
    <source>
        <dbReference type="Google" id="ProtNLM"/>
    </source>
</evidence>